<dbReference type="Proteomes" id="UP000256964">
    <property type="component" value="Unassembled WGS sequence"/>
</dbReference>
<dbReference type="EMBL" id="KZ857416">
    <property type="protein sequence ID" value="RDX47816.1"/>
    <property type="molecule type" value="Genomic_DNA"/>
</dbReference>
<reference evidence="1 2" key="1">
    <citation type="journal article" date="2018" name="Biotechnol. Biofuels">
        <title>Integrative visual omics of the white-rot fungus Polyporus brumalis exposes the biotechnological potential of its oxidative enzymes for delignifying raw plant biomass.</title>
        <authorList>
            <person name="Miyauchi S."/>
            <person name="Rancon A."/>
            <person name="Drula E."/>
            <person name="Hage H."/>
            <person name="Chaduli D."/>
            <person name="Favel A."/>
            <person name="Grisel S."/>
            <person name="Henrissat B."/>
            <person name="Herpoel-Gimbert I."/>
            <person name="Ruiz-Duenas F.J."/>
            <person name="Chevret D."/>
            <person name="Hainaut M."/>
            <person name="Lin J."/>
            <person name="Wang M."/>
            <person name="Pangilinan J."/>
            <person name="Lipzen A."/>
            <person name="Lesage-Meessen L."/>
            <person name="Navarro D."/>
            <person name="Riley R."/>
            <person name="Grigoriev I.V."/>
            <person name="Zhou S."/>
            <person name="Raouche S."/>
            <person name="Rosso M.N."/>
        </authorList>
    </citation>
    <scope>NUCLEOTIDE SEQUENCE [LARGE SCALE GENOMIC DNA]</scope>
    <source>
        <strain evidence="1 2">BRFM 1820</strain>
    </source>
</reference>
<accession>A0A371D5J9</accession>
<name>A0A371D5J9_9APHY</name>
<proteinExistence type="predicted"/>
<evidence type="ECO:0000313" key="1">
    <source>
        <dbReference type="EMBL" id="RDX47816.1"/>
    </source>
</evidence>
<sequence length="266" mass="29848">MEQDTLRLHNKIGGFLYYHQPPHAPPLAGELRFRITTAQAPATFLGGSDLMTKCGVPWCIPLPVIAGNETYAPIRRLLVAVDRTVPLEVMNVARQHSRVVPAVIVAGTRCVHAFGQPFDLSFLRHNTAVAFVGKNRIEHTRLHKMTYFQTGSSGPRSQLHFPFSGTVMCCFEPSPLPEHSGKRVAVVRVLRSLEWDSVRRNPSYDGPQVPPELYPREGQLLMTMQYRRPRPWSFDVDKHSSKRGNAAAPLGVLFENATEYGSAYFQ</sequence>
<dbReference type="AlphaFoldDB" id="A0A371D5J9"/>
<evidence type="ECO:0000313" key="2">
    <source>
        <dbReference type="Proteomes" id="UP000256964"/>
    </source>
</evidence>
<protein>
    <submittedName>
        <fullName evidence="1">Uncharacterized protein</fullName>
    </submittedName>
</protein>
<organism evidence="1 2">
    <name type="scientific">Lentinus brumalis</name>
    <dbReference type="NCBI Taxonomy" id="2498619"/>
    <lineage>
        <taxon>Eukaryota</taxon>
        <taxon>Fungi</taxon>
        <taxon>Dikarya</taxon>
        <taxon>Basidiomycota</taxon>
        <taxon>Agaricomycotina</taxon>
        <taxon>Agaricomycetes</taxon>
        <taxon>Polyporales</taxon>
        <taxon>Polyporaceae</taxon>
        <taxon>Lentinus</taxon>
    </lineage>
</organism>
<keyword evidence="2" id="KW-1185">Reference proteome</keyword>
<gene>
    <name evidence="1" type="ORF">OH76DRAFT_1484494</name>
</gene>
<dbReference type="OrthoDB" id="2758168at2759"/>